<reference evidence="1 2" key="1">
    <citation type="submission" date="2024-04" db="EMBL/GenBank/DDBJ databases">
        <title>Arthrobacter sp. from Plains bison fecal sample.</title>
        <authorList>
            <person name="Ruzzini A."/>
        </authorList>
    </citation>
    <scope>NUCLEOTIDE SEQUENCE [LARGE SCALE GENOMIC DNA]</scope>
    <source>
        <strain evidence="1 2">EINP1</strain>
    </source>
</reference>
<name>A0ABZ2ZUW5_9MICC</name>
<evidence type="ECO:0000313" key="1">
    <source>
        <dbReference type="EMBL" id="WZP15018.1"/>
    </source>
</evidence>
<proteinExistence type="predicted"/>
<dbReference type="Pfam" id="PF20117">
    <property type="entry name" value="DUF6507"/>
    <property type="match status" value="1"/>
</dbReference>
<accession>A0ABZ2ZUW5</accession>
<sequence length="122" mass="13399">MEMDIQVAPVQALLRDTRRDLDELENTRTLLAAQERRMPETLGACTEIAEAAGVICRDVLGRDITAIMTRCNNAVEGVAGAVAEYLHGDEQMVRNVQRLAASVPTNHRPPRYGGALSMRPVE</sequence>
<keyword evidence="2" id="KW-1185">Reference proteome</keyword>
<dbReference type="InterPro" id="IPR045436">
    <property type="entry name" value="DUF6507"/>
</dbReference>
<protein>
    <submittedName>
        <fullName evidence="1">DUF6507 family protein</fullName>
    </submittedName>
</protein>
<organism evidence="1 2">
    <name type="scientific">Arthrobacter citreus</name>
    <dbReference type="NCBI Taxonomy" id="1670"/>
    <lineage>
        <taxon>Bacteria</taxon>
        <taxon>Bacillati</taxon>
        <taxon>Actinomycetota</taxon>
        <taxon>Actinomycetes</taxon>
        <taxon>Micrococcales</taxon>
        <taxon>Micrococcaceae</taxon>
        <taxon>Arthrobacter</taxon>
    </lineage>
</organism>
<dbReference type="Proteomes" id="UP001448858">
    <property type="component" value="Chromosome"/>
</dbReference>
<dbReference type="RefSeq" id="WP_342022681.1">
    <property type="nucleotide sequence ID" value="NZ_CP151657.1"/>
</dbReference>
<dbReference type="EMBL" id="CP151657">
    <property type="protein sequence ID" value="WZP15018.1"/>
    <property type="molecule type" value="Genomic_DNA"/>
</dbReference>
<gene>
    <name evidence="1" type="ORF">AAE021_12575</name>
</gene>
<evidence type="ECO:0000313" key="2">
    <source>
        <dbReference type="Proteomes" id="UP001448858"/>
    </source>
</evidence>